<comment type="caution">
    <text evidence="1">The sequence shown here is derived from an EMBL/GenBank/DDBJ whole genome shotgun (WGS) entry which is preliminary data.</text>
</comment>
<gene>
    <name evidence="1" type="ORF">DI623_08575</name>
</gene>
<protein>
    <submittedName>
        <fullName evidence="1">Uncharacterized protein</fullName>
    </submittedName>
</protein>
<dbReference type="AlphaFoldDB" id="A0A2W5AC61"/>
<reference evidence="1 2" key="1">
    <citation type="submission" date="2017-08" db="EMBL/GenBank/DDBJ databases">
        <title>Infants hospitalized years apart are colonized by the same room-sourced microbial strains.</title>
        <authorList>
            <person name="Brooks B."/>
            <person name="Olm M.R."/>
            <person name="Firek B.A."/>
            <person name="Baker R."/>
            <person name="Thomas B.C."/>
            <person name="Morowitz M.J."/>
            <person name="Banfield J.F."/>
        </authorList>
    </citation>
    <scope>NUCLEOTIDE SEQUENCE [LARGE SCALE GENOMIC DNA]</scope>
    <source>
        <strain evidence="1">S2_018_000_R2_101</strain>
    </source>
</reference>
<sequence length="149" mass="15369">MLAIAILALSPAQAATRAGPKPAPAIADNPARHIITDRLGQDLTVQQVAVLNLVAHATAAAVLCDSIDMNEEAVKGALTAVINLSLPDLPTDADKSAFRDRTLVGFGSLVGLMIDEAAPRKAAFCKTAEEEMAEEGAKSFIKPAAKPAG</sequence>
<organism evidence="1 2">
    <name type="scientific">Sphingomonas sanxanigenens</name>
    <dbReference type="NCBI Taxonomy" id="397260"/>
    <lineage>
        <taxon>Bacteria</taxon>
        <taxon>Pseudomonadati</taxon>
        <taxon>Pseudomonadota</taxon>
        <taxon>Alphaproteobacteria</taxon>
        <taxon>Sphingomonadales</taxon>
        <taxon>Sphingomonadaceae</taxon>
        <taxon>Sphingomonas</taxon>
    </lineage>
</organism>
<evidence type="ECO:0000313" key="1">
    <source>
        <dbReference type="EMBL" id="PZO89949.1"/>
    </source>
</evidence>
<proteinExistence type="predicted"/>
<accession>A0A2W5AC61</accession>
<name>A0A2W5AC61_9SPHN</name>
<evidence type="ECO:0000313" key="2">
    <source>
        <dbReference type="Proteomes" id="UP000249066"/>
    </source>
</evidence>
<dbReference type="Proteomes" id="UP000249066">
    <property type="component" value="Unassembled WGS sequence"/>
</dbReference>
<dbReference type="EMBL" id="QFNN01000041">
    <property type="protein sequence ID" value="PZO89949.1"/>
    <property type="molecule type" value="Genomic_DNA"/>
</dbReference>